<dbReference type="SUPFAM" id="SSF53720">
    <property type="entry name" value="ALDH-like"/>
    <property type="match status" value="1"/>
</dbReference>
<dbReference type="InterPro" id="IPR044148">
    <property type="entry name" value="ALDH_GabD1-like"/>
</dbReference>
<dbReference type="InterPro" id="IPR016161">
    <property type="entry name" value="Ald_DH/histidinol_DH"/>
</dbReference>
<comment type="caution">
    <text evidence="6">The sequence shown here is derived from an EMBL/GenBank/DDBJ whole genome shotgun (WGS) entry which is preliminary data.</text>
</comment>
<dbReference type="FunFam" id="3.40.605.10:FF:000012">
    <property type="entry name" value="NAD-dependent succinate-semialdehyde dehydrogenase"/>
    <property type="match status" value="1"/>
</dbReference>
<evidence type="ECO:0000313" key="7">
    <source>
        <dbReference type="Proteomes" id="UP000321580"/>
    </source>
</evidence>
<feature type="domain" description="Aldehyde dehydrogenase" evidence="5">
    <location>
        <begin position="3"/>
        <end position="451"/>
    </location>
</feature>
<dbReference type="GO" id="GO:0004777">
    <property type="term" value="F:succinate-semialdehyde dehydrogenase (NAD+) activity"/>
    <property type="evidence" value="ECO:0007669"/>
    <property type="project" value="TreeGrafter"/>
</dbReference>
<dbReference type="InterPro" id="IPR015590">
    <property type="entry name" value="Aldehyde_DH_dom"/>
</dbReference>
<sequence length="454" mass="49967">MQQAIDPATGDTISSYEELGNKMLNKAIVAADTAYQDWQLVALDEKARKLRNAARVLEEEKEALSMLITREMGKPIKAAQAEIEKCAWTCLYYAQNAERFLRDEFVVTDAAKSYIAYRPIGPLLAIMPWNFPFWQVFRFAAPNLMAGNTILLKHAPNVPGCALAIASIFEKAGYPKGVFNSLLIPQKKVKRLIKNRLVRGVTLTGSVGAGRAVAAEAGKALKKTVLELGGSDPYLILEDADIAKAARTCAQSRLLNNGQSCIGAKRFIVLEPVYKDFLDAFRAEMGKAVLGDPLEQQTTLGPLARADLREQLHSQVKQSRKKGAKIILGGKKAKGKGYYYPPTILAGVQRGMPAYHEELFGPVASVMKAQNEREAVRLANDTLFGLGAGIFTQDLERGERLAREHLQAGSCFVNEMVKSDPRLPFGGIKNSGYGRELSHYGLREFTNPKTVYIE</sequence>
<name>A0A5C6S518_9BACT</name>
<dbReference type="GO" id="GO:0004030">
    <property type="term" value="F:aldehyde dehydrogenase [NAD(P)+] activity"/>
    <property type="evidence" value="ECO:0007669"/>
    <property type="project" value="InterPro"/>
</dbReference>
<dbReference type="InterPro" id="IPR016162">
    <property type="entry name" value="Ald_DH_N"/>
</dbReference>
<dbReference type="RefSeq" id="WP_147165788.1">
    <property type="nucleotide sequence ID" value="NZ_VOOR01000003.1"/>
</dbReference>
<dbReference type="InterPro" id="IPR016163">
    <property type="entry name" value="Ald_DH_C"/>
</dbReference>
<gene>
    <name evidence="6" type="ORF">FRY97_02200</name>
</gene>
<evidence type="ECO:0000256" key="2">
    <source>
        <dbReference type="ARBA" id="ARBA00022857"/>
    </source>
</evidence>
<dbReference type="Gene3D" id="3.40.605.10">
    <property type="entry name" value="Aldehyde Dehydrogenase, Chain A, domain 1"/>
    <property type="match status" value="1"/>
</dbReference>
<reference evidence="6 7" key="1">
    <citation type="submission" date="2019-08" db="EMBL/GenBank/DDBJ databases">
        <title>Genome of Phaeodactylibacter luteus.</title>
        <authorList>
            <person name="Bowman J.P."/>
        </authorList>
    </citation>
    <scope>NUCLEOTIDE SEQUENCE [LARGE SCALE GENOMIC DNA]</scope>
    <source>
        <strain evidence="6 7">KCTC 42180</strain>
    </source>
</reference>
<accession>A0A5C6S518</accession>
<keyword evidence="3" id="KW-0560">Oxidoreductase</keyword>
<comment type="similarity">
    <text evidence="1">Belongs to the aldehyde dehydrogenase family.</text>
</comment>
<dbReference type="PROSITE" id="PS00070">
    <property type="entry name" value="ALDEHYDE_DEHYDR_CYS"/>
    <property type="match status" value="1"/>
</dbReference>
<keyword evidence="7" id="KW-1185">Reference proteome</keyword>
<protein>
    <submittedName>
        <fullName evidence="6">NAD-dependent succinate-semialdehyde dehydrogenase</fullName>
    </submittedName>
</protein>
<dbReference type="Proteomes" id="UP000321580">
    <property type="component" value="Unassembled WGS sequence"/>
</dbReference>
<dbReference type="InterPro" id="IPR047110">
    <property type="entry name" value="GABD/Sad-like"/>
</dbReference>
<proteinExistence type="inferred from homology"/>
<dbReference type="PANTHER" id="PTHR43217">
    <property type="entry name" value="SUCCINATE SEMIALDEHYDE DEHYDROGENASE [NAD(P)+] SAD"/>
    <property type="match status" value="1"/>
</dbReference>
<evidence type="ECO:0000256" key="1">
    <source>
        <dbReference type="ARBA" id="ARBA00009986"/>
    </source>
</evidence>
<dbReference type="OrthoDB" id="1394754at2"/>
<dbReference type="FunFam" id="3.40.309.10:FF:000010">
    <property type="entry name" value="Gamma-aminobutyraldehyde dehydrogenase"/>
    <property type="match status" value="1"/>
</dbReference>
<dbReference type="Gene3D" id="3.40.309.10">
    <property type="entry name" value="Aldehyde Dehydrogenase, Chain A, domain 2"/>
    <property type="match status" value="1"/>
</dbReference>
<dbReference type="Pfam" id="PF00171">
    <property type="entry name" value="Aldedh"/>
    <property type="match status" value="1"/>
</dbReference>
<dbReference type="AlphaFoldDB" id="A0A5C6S518"/>
<dbReference type="InterPro" id="IPR016160">
    <property type="entry name" value="Ald_DH_CS_CYS"/>
</dbReference>
<dbReference type="EMBL" id="VOOR01000003">
    <property type="protein sequence ID" value="TXB68901.1"/>
    <property type="molecule type" value="Genomic_DNA"/>
</dbReference>
<evidence type="ECO:0000256" key="3">
    <source>
        <dbReference type="ARBA" id="ARBA00023002"/>
    </source>
</evidence>
<keyword evidence="4" id="KW-0175">Coiled coil</keyword>
<dbReference type="PANTHER" id="PTHR43217:SF1">
    <property type="entry name" value="SUCCINATE SEMIALDEHYDE DEHYDROGENASE [NAD(P)+] SAD"/>
    <property type="match status" value="1"/>
</dbReference>
<feature type="coiled-coil region" evidence="4">
    <location>
        <begin position="40"/>
        <end position="67"/>
    </location>
</feature>
<organism evidence="6 7">
    <name type="scientific">Phaeodactylibacter luteus</name>
    <dbReference type="NCBI Taxonomy" id="1564516"/>
    <lineage>
        <taxon>Bacteria</taxon>
        <taxon>Pseudomonadati</taxon>
        <taxon>Bacteroidota</taxon>
        <taxon>Saprospiria</taxon>
        <taxon>Saprospirales</taxon>
        <taxon>Haliscomenobacteraceae</taxon>
        <taxon>Phaeodactylibacter</taxon>
    </lineage>
</organism>
<evidence type="ECO:0000313" key="6">
    <source>
        <dbReference type="EMBL" id="TXB68901.1"/>
    </source>
</evidence>
<dbReference type="CDD" id="cd07100">
    <property type="entry name" value="ALDH_SSADH1_GabD1"/>
    <property type="match status" value="1"/>
</dbReference>
<evidence type="ECO:0000256" key="4">
    <source>
        <dbReference type="SAM" id="Coils"/>
    </source>
</evidence>
<keyword evidence="2" id="KW-0521">NADP</keyword>
<evidence type="ECO:0000259" key="5">
    <source>
        <dbReference type="Pfam" id="PF00171"/>
    </source>
</evidence>